<protein>
    <recommendedName>
        <fullName evidence="2">DUF112 domain-containing protein</fullName>
    </recommendedName>
</protein>
<comment type="caution">
    <text evidence="3">The sequence shown here is derived from an EMBL/GenBank/DDBJ whole genome shotgun (WGS) entry which is preliminary data.</text>
</comment>
<dbReference type="EMBL" id="VSSQ01011743">
    <property type="protein sequence ID" value="MPM47604.1"/>
    <property type="molecule type" value="Genomic_DNA"/>
</dbReference>
<keyword evidence="1" id="KW-0812">Transmembrane</keyword>
<feature type="transmembrane region" description="Helical" evidence="1">
    <location>
        <begin position="53"/>
        <end position="70"/>
    </location>
</feature>
<dbReference type="InterPro" id="IPR002823">
    <property type="entry name" value="DUF112_TM"/>
</dbReference>
<dbReference type="Pfam" id="PF01970">
    <property type="entry name" value="TctA"/>
    <property type="match status" value="1"/>
</dbReference>
<organism evidence="3">
    <name type="scientific">bioreactor metagenome</name>
    <dbReference type="NCBI Taxonomy" id="1076179"/>
    <lineage>
        <taxon>unclassified sequences</taxon>
        <taxon>metagenomes</taxon>
        <taxon>ecological metagenomes</taxon>
    </lineage>
</organism>
<dbReference type="PANTHER" id="PTHR35342:SF5">
    <property type="entry name" value="TRICARBOXYLIC TRANSPORT PROTEIN"/>
    <property type="match status" value="1"/>
</dbReference>
<dbReference type="AlphaFoldDB" id="A0A645AD60"/>
<sequence>MLQGIQVGPLFITNNPDIWKTILVAMGIANLFMFIVMFYPIKHIVKVINFPKTRIYPVIILLCTVGSYATQNGNMFDVWAMIFFGLVGYVLWKFGFSIPSFLIGFILGDDLEKYFVDSIKGAGGNLGTFFSRPIGNVIWVLILISLVYAFYDEYKTKKKTRKEKA</sequence>
<feature type="transmembrane region" description="Helical" evidence="1">
    <location>
        <begin position="82"/>
        <end position="107"/>
    </location>
</feature>
<feature type="transmembrane region" description="Helical" evidence="1">
    <location>
        <begin position="134"/>
        <end position="151"/>
    </location>
</feature>
<feature type="transmembrane region" description="Helical" evidence="1">
    <location>
        <begin position="21"/>
        <end position="41"/>
    </location>
</feature>
<evidence type="ECO:0000313" key="3">
    <source>
        <dbReference type="EMBL" id="MPM47604.1"/>
    </source>
</evidence>
<evidence type="ECO:0000259" key="2">
    <source>
        <dbReference type="Pfam" id="PF01970"/>
    </source>
</evidence>
<feature type="domain" description="DUF112" evidence="2">
    <location>
        <begin position="1"/>
        <end position="102"/>
    </location>
</feature>
<gene>
    <name evidence="3" type="ORF">SDC9_94315</name>
</gene>
<proteinExistence type="predicted"/>
<evidence type="ECO:0000256" key="1">
    <source>
        <dbReference type="SAM" id="Phobius"/>
    </source>
</evidence>
<name>A0A645AD60_9ZZZZ</name>
<accession>A0A645AD60</accession>
<keyword evidence="1" id="KW-0472">Membrane</keyword>
<reference evidence="3" key="1">
    <citation type="submission" date="2019-08" db="EMBL/GenBank/DDBJ databases">
        <authorList>
            <person name="Kucharzyk K."/>
            <person name="Murdoch R.W."/>
            <person name="Higgins S."/>
            <person name="Loffler F."/>
        </authorList>
    </citation>
    <scope>NUCLEOTIDE SEQUENCE</scope>
</reference>
<dbReference type="PANTHER" id="PTHR35342">
    <property type="entry name" value="TRICARBOXYLIC TRANSPORT PROTEIN"/>
    <property type="match status" value="1"/>
</dbReference>
<keyword evidence="1" id="KW-1133">Transmembrane helix</keyword>